<organism evidence="1 2">
    <name type="scientific">Popillia japonica</name>
    <name type="common">Japanese beetle</name>
    <dbReference type="NCBI Taxonomy" id="7064"/>
    <lineage>
        <taxon>Eukaryota</taxon>
        <taxon>Metazoa</taxon>
        <taxon>Ecdysozoa</taxon>
        <taxon>Arthropoda</taxon>
        <taxon>Hexapoda</taxon>
        <taxon>Insecta</taxon>
        <taxon>Pterygota</taxon>
        <taxon>Neoptera</taxon>
        <taxon>Endopterygota</taxon>
        <taxon>Coleoptera</taxon>
        <taxon>Polyphaga</taxon>
        <taxon>Scarabaeiformia</taxon>
        <taxon>Scarabaeidae</taxon>
        <taxon>Rutelinae</taxon>
        <taxon>Popillia</taxon>
    </lineage>
</organism>
<dbReference type="EMBL" id="JASPKY010000614">
    <property type="protein sequence ID" value="KAK9687929.1"/>
    <property type="molecule type" value="Genomic_DNA"/>
</dbReference>
<sequence length="132" mass="15559">MEFHKPPQIKIKGNQNIEWERWKKSFNNYMEASDLAKANDKRKIAILLNLLSEDGQEVMDNFAFTSTDDAGKFDKVMEKFEEFCVPQKNLTVESFNFFAVHQRENEPFESFLMELQTKAASCELKMNHLNHF</sequence>
<dbReference type="PANTHER" id="PTHR33198:SF20">
    <property type="entry name" value="RETROTRANSPOSON GAG DOMAIN-CONTAINING PROTEIN"/>
    <property type="match status" value="1"/>
</dbReference>
<protein>
    <submittedName>
        <fullName evidence="1">Uncharacterized protein</fullName>
    </submittedName>
</protein>
<name>A0AAW1IEV4_POPJA</name>
<comment type="caution">
    <text evidence="1">The sequence shown here is derived from an EMBL/GenBank/DDBJ whole genome shotgun (WGS) entry which is preliminary data.</text>
</comment>
<keyword evidence="2" id="KW-1185">Reference proteome</keyword>
<proteinExistence type="predicted"/>
<dbReference type="PANTHER" id="PTHR33198">
    <property type="entry name" value="ANK_REP_REGION DOMAIN-CONTAINING PROTEIN-RELATED"/>
    <property type="match status" value="1"/>
</dbReference>
<accession>A0AAW1IEV4</accession>
<evidence type="ECO:0000313" key="1">
    <source>
        <dbReference type="EMBL" id="KAK9687929.1"/>
    </source>
</evidence>
<gene>
    <name evidence="1" type="ORF">QE152_g35916</name>
</gene>
<reference evidence="1 2" key="1">
    <citation type="journal article" date="2024" name="BMC Genomics">
        <title>De novo assembly and annotation of Popillia japonica's genome with initial clues to its potential as an invasive pest.</title>
        <authorList>
            <person name="Cucini C."/>
            <person name="Boschi S."/>
            <person name="Funari R."/>
            <person name="Cardaioli E."/>
            <person name="Iannotti N."/>
            <person name="Marturano G."/>
            <person name="Paoli F."/>
            <person name="Bruttini M."/>
            <person name="Carapelli A."/>
            <person name="Frati F."/>
            <person name="Nardi F."/>
        </authorList>
    </citation>
    <scope>NUCLEOTIDE SEQUENCE [LARGE SCALE GENOMIC DNA]</scope>
    <source>
        <strain evidence="1">DMR45628</strain>
    </source>
</reference>
<evidence type="ECO:0000313" key="2">
    <source>
        <dbReference type="Proteomes" id="UP001458880"/>
    </source>
</evidence>
<dbReference type="AlphaFoldDB" id="A0AAW1IEV4"/>
<dbReference type="Proteomes" id="UP001458880">
    <property type="component" value="Unassembled WGS sequence"/>
</dbReference>